<dbReference type="InterPro" id="IPR001932">
    <property type="entry name" value="PPM-type_phosphatase-like_dom"/>
</dbReference>
<dbReference type="SMART" id="SM00331">
    <property type="entry name" value="PP2C_SIG"/>
    <property type="match status" value="1"/>
</dbReference>
<organism evidence="2 3">
    <name type="scientific">Roseomonas elaeocarpi</name>
    <dbReference type="NCBI Taxonomy" id="907779"/>
    <lineage>
        <taxon>Bacteria</taxon>
        <taxon>Pseudomonadati</taxon>
        <taxon>Pseudomonadota</taxon>
        <taxon>Alphaproteobacteria</taxon>
        <taxon>Acetobacterales</taxon>
        <taxon>Roseomonadaceae</taxon>
        <taxon>Roseomonas</taxon>
    </lineage>
</organism>
<dbReference type="Pfam" id="PF13581">
    <property type="entry name" value="HATPase_c_2"/>
    <property type="match status" value="1"/>
</dbReference>
<name>A0ABV6JRT6_9PROT</name>
<dbReference type="Proteomes" id="UP001589865">
    <property type="component" value="Unassembled WGS sequence"/>
</dbReference>
<comment type="caution">
    <text evidence="2">The sequence shown here is derived from an EMBL/GenBank/DDBJ whole genome shotgun (WGS) entry which is preliminary data.</text>
</comment>
<protein>
    <submittedName>
        <fullName evidence="2">ATP-binding protein</fullName>
    </submittedName>
</protein>
<dbReference type="RefSeq" id="WP_377044198.1">
    <property type="nucleotide sequence ID" value="NZ_JBHLUN010000006.1"/>
</dbReference>
<gene>
    <name evidence="2" type="ORF">ACFFGY_09320</name>
</gene>
<sequence>MESLPILDQSQVAAARRQAAALAKRVGFGEEDAGRVALVASELAGNILRHAIPRDAGPRHAPGGTGEILLGTVEEDGIEAVEMIALDRGRGMDNISACLEDGFSTAGTPGTGLGAVRRQSDLFDIHSTPGQGTAVLARLRRDRGTVPPAPLRHGTVSLPKPGEEVCGDGWALRTEGEHWLLLVADGLGHGPQAAEASLEAVRRFRQADPAEDLASVLRRLHDGLRHTRGAAVSVARGALPFGETPGQVTYGGVGNVAGLILDGHKPRHMVSHNGTLGHTASRFQATPYPCPRDALVVLHSDGIATSWKLDHLPGITRRHPTLIAGVIYRDAARGRDDATVAVLAPGRAEMPA</sequence>
<dbReference type="EMBL" id="JBHLUN010000006">
    <property type="protein sequence ID" value="MFC0408446.1"/>
    <property type="molecule type" value="Genomic_DNA"/>
</dbReference>
<dbReference type="SUPFAM" id="SSF55874">
    <property type="entry name" value="ATPase domain of HSP90 chaperone/DNA topoisomerase II/histidine kinase"/>
    <property type="match status" value="1"/>
</dbReference>
<dbReference type="Gene3D" id="3.60.40.10">
    <property type="entry name" value="PPM-type phosphatase domain"/>
    <property type="match status" value="1"/>
</dbReference>
<dbReference type="InterPro" id="IPR003594">
    <property type="entry name" value="HATPase_dom"/>
</dbReference>
<evidence type="ECO:0000259" key="1">
    <source>
        <dbReference type="SMART" id="SM00331"/>
    </source>
</evidence>
<dbReference type="InterPro" id="IPR036457">
    <property type="entry name" value="PPM-type-like_dom_sf"/>
</dbReference>
<proteinExistence type="predicted"/>
<evidence type="ECO:0000313" key="3">
    <source>
        <dbReference type="Proteomes" id="UP001589865"/>
    </source>
</evidence>
<dbReference type="PANTHER" id="PTHR35801">
    <property type="entry name" value="PHOSPHOSERINE PHOSPHATASE RSBX"/>
    <property type="match status" value="1"/>
</dbReference>
<keyword evidence="2" id="KW-0067">ATP-binding</keyword>
<dbReference type="GO" id="GO:0005524">
    <property type="term" value="F:ATP binding"/>
    <property type="evidence" value="ECO:0007669"/>
    <property type="project" value="UniProtKB-KW"/>
</dbReference>
<dbReference type="Pfam" id="PF07228">
    <property type="entry name" value="SpoIIE"/>
    <property type="match status" value="1"/>
</dbReference>
<keyword evidence="3" id="KW-1185">Reference proteome</keyword>
<keyword evidence="2" id="KW-0547">Nucleotide-binding</keyword>
<feature type="domain" description="PPM-type phosphatase" evidence="1">
    <location>
        <begin position="151"/>
        <end position="345"/>
    </location>
</feature>
<accession>A0ABV6JRT6</accession>
<dbReference type="SUPFAM" id="SSF81606">
    <property type="entry name" value="PP2C-like"/>
    <property type="match status" value="1"/>
</dbReference>
<dbReference type="InterPro" id="IPR039248">
    <property type="entry name" value="Ptase_RsbX"/>
</dbReference>
<reference evidence="2 3" key="1">
    <citation type="submission" date="2024-09" db="EMBL/GenBank/DDBJ databases">
        <authorList>
            <person name="Sun Q."/>
            <person name="Mori K."/>
        </authorList>
    </citation>
    <scope>NUCLEOTIDE SEQUENCE [LARGE SCALE GENOMIC DNA]</scope>
    <source>
        <strain evidence="2 3">TBRC 5777</strain>
    </source>
</reference>
<dbReference type="Gene3D" id="3.30.565.10">
    <property type="entry name" value="Histidine kinase-like ATPase, C-terminal domain"/>
    <property type="match status" value="1"/>
</dbReference>
<dbReference type="InterPro" id="IPR036890">
    <property type="entry name" value="HATPase_C_sf"/>
</dbReference>
<dbReference type="PANTHER" id="PTHR35801:SF1">
    <property type="entry name" value="PHOSPHOSERINE PHOSPHATASE RSBX"/>
    <property type="match status" value="1"/>
</dbReference>
<evidence type="ECO:0000313" key="2">
    <source>
        <dbReference type="EMBL" id="MFC0408446.1"/>
    </source>
</evidence>